<evidence type="ECO:0000313" key="1">
    <source>
        <dbReference type="EMBL" id="KAL1402941.1"/>
    </source>
</evidence>
<name>A0ABD1DT52_CULPP</name>
<organism evidence="1 2">
    <name type="scientific">Culex pipiens pipiens</name>
    <name type="common">Northern house mosquito</name>
    <dbReference type="NCBI Taxonomy" id="38569"/>
    <lineage>
        <taxon>Eukaryota</taxon>
        <taxon>Metazoa</taxon>
        <taxon>Ecdysozoa</taxon>
        <taxon>Arthropoda</taxon>
        <taxon>Hexapoda</taxon>
        <taxon>Insecta</taxon>
        <taxon>Pterygota</taxon>
        <taxon>Neoptera</taxon>
        <taxon>Endopterygota</taxon>
        <taxon>Diptera</taxon>
        <taxon>Nematocera</taxon>
        <taxon>Culicoidea</taxon>
        <taxon>Culicidae</taxon>
        <taxon>Culicinae</taxon>
        <taxon>Culicini</taxon>
        <taxon>Culex</taxon>
        <taxon>Culex</taxon>
    </lineage>
</organism>
<proteinExistence type="predicted"/>
<accession>A0ABD1DT52</accession>
<sequence length="260" mass="29811">MDPSFKWIKTTAEYLNGNVHEFHRQEGGPEDADVQLARNVSYGSFSEFMTFFVTAPEICRILVPRGRPLNAVELMVMPFSWHVWTLLLFVLSLAEAVRHVWPELFKNDPILLAVCGFERHNLHEAGRWEKIFLHSLIILMFLMKNAFETKIISLMVDKPSLQTATKLEDFDKYGLKFRYNLSEHPQSVNHTVIGKYVVHERRHKPNSNMVKRSKARLGPPTKGNANVACNERCLAGDTTFEKLILPNVGISRNAALHKIN</sequence>
<gene>
    <name evidence="1" type="ORF">pipiens_005863</name>
</gene>
<evidence type="ECO:0000313" key="2">
    <source>
        <dbReference type="Proteomes" id="UP001562425"/>
    </source>
</evidence>
<comment type="caution">
    <text evidence="1">The sequence shown here is derived from an EMBL/GenBank/DDBJ whole genome shotgun (WGS) entry which is preliminary data.</text>
</comment>
<keyword evidence="2" id="KW-1185">Reference proteome</keyword>
<reference evidence="1 2" key="1">
    <citation type="submission" date="2024-05" db="EMBL/GenBank/DDBJ databases">
        <title>Culex pipiens pipiens assembly and annotation.</title>
        <authorList>
            <person name="Alout H."/>
            <person name="Durand T."/>
        </authorList>
    </citation>
    <scope>NUCLEOTIDE SEQUENCE [LARGE SCALE GENOMIC DNA]</scope>
    <source>
        <strain evidence="1">HA-2024</strain>
        <tissue evidence="1">Whole body</tissue>
    </source>
</reference>
<dbReference type="AlphaFoldDB" id="A0ABD1DT52"/>
<dbReference type="Proteomes" id="UP001562425">
    <property type="component" value="Unassembled WGS sequence"/>
</dbReference>
<dbReference type="EMBL" id="JBEHCU010002307">
    <property type="protein sequence ID" value="KAL1402941.1"/>
    <property type="molecule type" value="Genomic_DNA"/>
</dbReference>
<protein>
    <submittedName>
        <fullName evidence="1">Uncharacterized protein</fullName>
    </submittedName>
</protein>